<evidence type="ECO:0000313" key="2">
    <source>
        <dbReference type="EMBL" id="SBP41039.1"/>
    </source>
</evidence>
<dbReference type="EMBL" id="HADY01002554">
    <property type="protein sequence ID" value="SBP41039.1"/>
    <property type="molecule type" value="Transcribed_RNA"/>
</dbReference>
<keyword evidence="1" id="KW-1133">Transmembrane helix</keyword>
<evidence type="ECO:0000256" key="1">
    <source>
        <dbReference type="SAM" id="Phobius"/>
    </source>
</evidence>
<feature type="non-terminal residue" evidence="2">
    <location>
        <position position="1"/>
    </location>
</feature>
<keyword evidence="1" id="KW-0472">Membrane</keyword>
<sequence length="130" mass="14840">FTLVWLSVLEAMLVSFLIDLGVCCGQKTQNPTEDEIYINKEASFHRESPGAEENGHVEPEKDRCADADLLKQILDEVKAAHRDAGSREKGNRKPGCCRRLAQTIDVLFFFAYFFAVTIFVSYIFFDWIKV</sequence>
<dbReference type="SUPFAM" id="SSF90112">
    <property type="entry name" value="Neurotransmitter-gated ion-channel transmembrane pore"/>
    <property type="match status" value="1"/>
</dbReference>
<proteinExistence type="predicted"/>
<name>A0A1A7ZEH4_NOTFU</name>
<feature type="transmembrane region" description="Helical" evidence="1">
    <location>
        <begin position="106"/>
        <end position="125"/>
    </location>
</feature>
<organism evidence="2">
    <name type="scientific">Nothobranchius furzeri</name>
    <name type="common">Turquoise killifish</name>
    <dbReference type="NCBI Taxonomy" id="105023"/>
    <lineage>
        <taxon>Eukaryota</taxon>
        <taxon>Metazoa</taxon>
        <taxon>Chordata</taxon>
        <taxon>Craniata</taxon>
        <taxon>Vertebrata</taxon>
        <taxon>Euteleostomi</taxon>
        <taxon>Actinopterygii</taxon>
        <taxon>Neopterygii</taxon>
        <taxon>Teleostei</taxon>
        <taxon>Neoteleostei</taxon>
        <taxon>Acanthomorphata</taxon>
        <taxon>Ovalentaria</taxon>
        <taxon>Atherinomorphae</taxon>
        <taxon>Cyprinodontiformes</taxon>
        <taxon>Nothobranchiidae</taxon>
        <taxon>Nothobranchius</taxon>
    </lineage>
</organism>
<dbReference type="GO" id="GO:0016020">
    <property type="term" value="C:membrane"/>
    <property type="evidence" value="ECO:0007669"/>
    <property type="project" value="InterPro"/>
</dbReference>
<dbReference type="AlphaFoldDB" id="A0A1A7ZEH4"/>
<reference evidence="2" key="1">
    <citation type="submission" date="2016-05" db="EMBL/GenBank/DDBJ databases">
        <authorList>
            <person name="Lavstsen T."/>
            <person name="Jespersen J.S."/>
        </authorList>
    </citation>
    <scope>NUCLEOTIDE SEQUENCE</scope>
    <source>
        <tissue evidence="2">Brain</tissue>
    </source>
</reference>
<gene>
    <name evidence="2" type="primary">Nfu_g_1_019131</name>
</gene>
<dbReference type="InterPro" id="IPR036719">
    <property type="entry name" value="Neuro-gated_channel_TM_sf"/>
</dbReference>
<reference evidence="2" key="2">
    <citation type="submission" date="2016-06" db="EMBL/GenBank/DDBJ databases">
        <title>The genome of a short-lived fish provides insights into sex chromosome evolution and the genetic control of aging.</title>
        <authorList>
            <person name="Reichwald K."/>
            <person name="Felder M."/>
            <person name="Petzold A."/>
            <person name="Koch P."/>
            <person name="Groth M."/>
            <person name="Platzer M."/>
        </authorList>
    </citation>
    <scope>NUCLEOTIDE SEQUENCE</scope>
    <source>
        <tissue evidence="2">Brain</tissue>
    </source>
</reference>
<protein>
    <submittedName>
        <fullName evidence="2">Uncharacterized protein</fullName>
    </submittedName>
</protein>
<keyword evidence="1" id="KW-0812">Transmembrane</keyword>
<accession>A0A1A7ZEH4</accession>
<dbReference type="GO" id="GO:0006811">
    <property type="term" value="P:monoatomic ion transport"/>
    <property type="evidence" value="ECO:0007669"/>
    <property type="project" value="InterPro"/>
</dbReference>